<keyword evidence="3" id="KW-1185">Reference proteome</keyword>
<dbReference type="STRING" id="1635173.WH52_12400"/>
<feature type="signal peptide" evidence="1">
    <location>
        <begin position="1"/>
        <end position="20"/>
    </location>
</feature>
<dbReference type="OrthoDB" id="9775382at2"/>
<dbReference type="InterPro" id="IPR046495">
    <property type="entry name" value="DUF6588"/>
</dbReference>
<proteinExistence type="predicted"/>
<evidence type="ECO:0008006" key="4">
    <source>
        <dbReference type="Google" id="ProtNLM"/>
    </source>
</evidence>
<gene>
    <name evidence="2" type="ORF">WH52_12400</name>
</gene>
<comment type="caution">
    <text evidence="2">The sequence shown here is derived from an EMBL/GenBank/DDBJ whole genome shotgun (WGS) entry which is preliminary data.</text>
</comment>
<protein>
    <recommendedName>
        <fullName evidence="4">Outer membrane protein beta-barrel domain-containing protein</fullName>
    </recommendedName>
</protein>
<accession>A0A1Y2P9Y5</accession>
<reference evidence="2 3" key="1">
    <citation type="submission" date="2015-03" db="EMBL/GenBank/DDBJ databases">
        <title>Genome sequence of Tenacibaculum sp. S2-2, isolated from intestinal microbiota of sea cucumber, Apostichopus japonicas.</title>
        <authorList>
            <person name="Shao Z."/>
            <person name="Wang L."/>
            <person name="Li X."/>
        </authorList>
    </citation>
    <scope>NUCLEOTIDE SEQUENCE [LARGE SCALE GENOMIC DNA]</scope>
    <source>
        <strain evidence="2 3">S2-2</strain>
    </source>
</reference>
<dbReference type="InParanoid" id="A0A1Y2P9Y5"/>
<dbReference type="Proteomes" id="UP000194221">
    <property type="component" value="Unassembled WGS sequence"/>
</dbReference>
<dbReference type="AlphaFoldDB" id="A0A1Y2P9Y5"/>
<feature type="chain" id="PRO_5012146908" description="Outer membrane protein beta-barrel domain-containing protein" evidence="1">
    <location>
        <begin position="21"/>
        <end position="353"/>
    </location>
</feature>
<organism evidence="2 3">
    <name type="scientific">Tenacibaculum holothuriorum</name>
    <dbReference type="NCBI Taxonomy" id="1635173"/>
    <lineage>
        <taxon>Bacteria</taxon>
        <taxon>Pseudomonadati</taxon>
        <taxon>Bacteroidota</taxon>
        <taxon>Flavobacteriia</taxon>
        <taxon>Flavobacteriales</taxon>
        <taxon>Flavobacteriaceae</taxon>
        <taxon>Tenacibaculum</taxon>
    </lineage>
</organism>
<evidence type="ECO:0000256" key="1">
    <source>
        <dbReference type="SAM" id="SignalP"/>
    </source>
</evidence>
<dbReference type="RefSeq" id="WP_086031284.1">
    <property type="nucleotide sequence ID" value="NZ_LAPZ01000013.1"/>
</dbReference>
<name>A0A1Y2P9Y5_9FLAO</name>
<dbReference type="Pfam" id="PF20230">
    <property type="entry name" value="DUF6588"/>
    <property type="match status" value="1"/>
</dbReference>
<evidence type="ECO:0000313" key="3">
    <source>
        <dbReference type="Proteomes" id="UP000194221"/>
    </source>
</evidence>
<dbReference type="EMBL" id="LAPZ01000013">
    <property type="protein sequence ID" value="OSY87255.1"/>
    <property type="molecule type" value="Genomic_DNA"/>
</dbReference>
<evidence type="ECO:0000313" key="2">
    <source>
        <dbReference type="EMBL" id="OSY87255.1"/>
    </source>
</evidence>
<keyword evidence="1" id="KW-0732">Signal</keyword>
<sequence length="353" mass="37340">MKKITLLAATFFAFSTSMKAQDGFEQALLGTTQDAGKLVQGYFNPGIEGLINSMNNGWYHTAKVHKKFGFDLSIALNGAFIPSSKETFNIQETLGPNSSITSNSTIASTFAGPDTPTTFTVTRQLNVPGAGTQTVTANFELPGGITDDLPIKAVPAPAVQLTLGLPFKMEVMGRFFPETKIGDDGGKISMYGIGLKKEITSWFGPLDKTPLHVSLLAAYTSLDLSYGLGSTTSGALQVQDGAAEFGLSAFTIQAIASLNFPIINFYGGVGFNTGSADLKMTGNYTGTYQYTPAGGGTSIPVTENLSPPSLSFNSSGLKATIGTRLSLGFFKIFADYSLQEYNTVNAGIAFSFR</sequence>